<dbReference type="EMBL" id="BSFQ01000012">
    <property type="protein sequence ID" value="GLL12126.1"/>
    <property type="molecule type" value="Genomic_DNA"/>
</dbReference>
<dbReference type="FunFam" id="1.10.630.10:FF:000018">
    <property type="entry name" value="Cytochrome P450 monooxygenase"/>
    <property type="match status" value="1"/>
</dbReference>
<gene>
    <name evidence="8" type="ORF">GCM10017577_32670</name>
</gene>
<keyword evidence="4 7" id="KW-0560">Oxidoreductase</keyword>
<dbReference type="InterPro" id="IPR017972">
    <property type="entry name" value="Cyt_P450_CS"/>
</dbReference>
<sequence length="394" mass="43133">MSTVADPTGFGFDPYDPELTEPAVWNRYRAAQNLGGAVRAPDRDGFWLVTSYDEVRTALRDPATFSSASGHRIPTDGSRRAIPIDFDPPLHTAYRALMAEALSPARVRALRPFLAEVVTRLVDDFAAAGGGDFVSAVALPLPLQVLTELVGFSGETVAQFRTLTEELWSRYVDVDPAESHRRLWELMRAELADHRARPRDDFLGSLLHAEIEGRPIREDEQVGILATFAVAGHETTMNAAATLAWLLVEHPEAQAALRADPTRARAFVEEMLRHRSPAQNFARRTTCPARVGGTAVAEGDAVLLSLAAANRDPERFPDPDRFDPDRDARGHLAFGWGIHQCIGAPLARTELVLLLEELAARPPLCAAGPPVWSSLQGGNHLGLTHLPLLFEEET</sequence>
<dbReference type="SUPFAM" id="SSF48264">
    <property type="entry name" value="Cytochrome P450"/>
    <property type="match status" value="1"/>
</dbReference>
<dbReference type="InterPro" id="IPR036396">
    <property type="entry name" value="Cyt_P450_sf"/>
</dbReference>
<keyword evidence="6 7" id="KW-0503">Monooxygenase</keyword>
<dbReference type="GO" id="GO:0004497">
    <property type="term" value="F:monooxygenase activity"/>
    <property type="evidence" value="ECO:0007669"/>
    <property type="project" value="UniProtKB-KW"/>
</dbReference>
<reference evidence="8" key="2">
    <citation type="submission" date="2023-01" db="EMBL/GenBank/DDBJ databases">
        <authorList>
            <person name="Sun Q."/>
            <person name="Evtushenko L."/>
        </authorList>
    </citation>
    <scope>NUCLEOTIDE SEQUENCE</scope>
    <source>
        <strain evidence="8">VKM Ac-1069</strain>
    </source>
</reference>
<accession>A0A9W6L4W4</accession>
<evidence type="ECO:0000256" key="1">
    <source>
        <dbReference type="ARBA" id="ARBA00010617"/>
    </source>
</evidence>
<proteinExistence type="inferred from homology"/>
<dbReference type="PROSITE" id="PS00086">
    <property type="entry name" value="CYTOCHROME_P450"/>
    <property type="match status" value="1"/>
</dbReference>
<dbReference type="RefSeq" id="WP_051737446.1">
    <property type="nucleotide sequence ID" value="NZ_BAAAUZ010000020.1"/>
</dbReference>
<evidence type="ECO:0000313" key="8">
    <source>
        <dbReference type="EMBL" id="GLL12126.1"/>
    </source>
</evidence>
<evidence type="ECO:0000256" key="5">
    <source>
        <dbReference type="ARBA" id="ARBA00023004"/>
    </source>
</evidence>
<dbReference type="AlphaFoldDB" id="A0A9W6L4W4"/>
<dbReference type="Proteomes" id="UP001143463">
    <property type="component" value="Unassembled WGS sequence"/>
</dbReference>
<dbReference type="InterPro" id="IPR001128">
    <property type="entry name" value="Cyt_P450"/>
</dbReference>
<keyword evidence="9" id="KW-1185">Reference proteome</keyword>
<reference evidence="8" key="1">
    <citation type="journal article" date="2014" name="Int. J. Syst. Evol. Microbiol.">
        <title>Complete genome sequence of Corynebacterium casei LMG S-19264T (=DSM 44701T), isolated from a smear-ripened cheese.</title>
        <authorList>
            <consortium name="US DOE Joint Genome Institute (JGI-PGF)"/>
            <person name="Walter F."/>
            <person name="Albersmeier A."/>
            <person name="Kalinowski J."/>
            <person name="Ruckert C."/>
        </authorList>
    </citation>
    <scope>NUCLEOTIDE SEQUENCE</scope>
    <source>
        <strain evidence="8">VKM Ac-1069</strain>
    </source>
</reference>
<dbReference type="GO" id="GO:0005506">
    <property type="term" value="F:iron ion binding"/>
    <property type="evidence" value="ECO:0007669"/>
    <property type="project" value="InterPro"/>
</dbReference>
<keyword evidence="2 7" id="KW-0349">Heme</keyword>
<dbReference type="PANTHER" id="PTHR46696">
    <property type="entry name" value="P450, PUTATIVE (EUROFUNG)-RELATED"/>
    <property type="match status" value="1"/>
</dbReference>
<organism evidence="8 9">
    <name type="scientific">Pseudonocardia halophobica</name>
    <dbReference type="NCBI Taxonomy" id="29401"/>
    <lineage>
        <taxon>Bacteria</taxon>
        <taxon>Bacillati</taxon>
        <taxon>Actinomycetota</taxon>
        <taxon>Actinomycetes</taxon>
        <taxon>Pseudonocardiales</taxon>
        <taxon>Pseudonocardiaceae</taxon>
        <taxon>Pseudonocardia</taxon>
    </lineage>
</organism>
<protein>
    <submittedName>
        <fullName evidence="8">Cytochrome P450</fullName>
    </submittedName>
</protein>
<dbReference type="PANTHER" id="PTHR46696:SF6">
    <property type="entry name" value="P450, PUTATIVE (EUROFUNG)-RELATED"/>
    <property type="match status" value="1"/>
</dbReference>
<dbReference type="GO" id="GO:0016705">
    <property type="term" value="F:oxidoreductase activity, acting on paired donors, with incorporation or reduction of molecular oxygen"/>
    <property type="evidence" value="ECO:0007669"/>
    <property type="project" value="InterPro"/>
</dbReference>
<name>A0A9W6L4W4_9PSEU</name>
<keyword evidence="3 7" id="KW-0479">Metal-binding</keyword>
<evidence type="ECO:0000256" key="2">
    <source>
        <dbReference type="ARBA" id="ARBA00022617"/>
    </source>
</evidence>
<keyword evidence="5 7" id="KW-0408">Iron</keyword>
<evidence type="ECO:0000313" key="9">
    <source>
        <dbReference type="Proteomes" id="UP001143463"/>
    </source>
</evidence>
<comment type="similarity">
    <text evidence="1 7">Belongs to the cytochrome P450 family.</text>
</comment>
<evidence type="ECO:0000256" key="4">
    <source>
        <dbReference type="ARBA" id="ARBA00023002"/>
    </source>
</evidence>
<dbReference type="PRINTS" id="PR00359">
    <property type="entry name" value="BP450"/>
</dbReference>
<dbReference type="InterPro" id="IPR002397">
    <property type="entry name" value="Cyt_P450_B"/>
</dbReference>
<dbReference type="PRINTS" id="PR00385">
    <property type="entry name" value="P450"/>
</dbReference>
<evidence type="ECO:0000256" key="3">
    <source>
        <dbReference type="ARBA" id="ARBA00022723"/>
    </source>
</evidence>
<dbReference type="GO" id="GO:0020037">
    <property type="term" value="F:heme binding"/>
    <property type="evidence" value="ECO:0007669"/>
    <property type="project" value="InterPro"/>
</dbReference>
<dbReference type="Gene3D" id="1.10.630.10">
    <property type="entry name" value="Cytochrome P450"/>
    <property type="match status" value="1"/>
</dbReference>
<dbReference type="Pfam" id="PF00067">
    <property type="entry name" value="p450"/>
    <property type="match status" value="1"/>
</dbReference>
<comment type="caution">
    <text evidence="8">The sequence shown here is derived from an EMBL/GenBank/DDBJ whole genome shotgun (WGS) entry which is preliminary data.</text>
</comment>
<evidence type="ECO:0000256" key="7">
    <source>
        <dbReference type="RuleBase" id="RU000461"/>
    </source>
</evidence>
<evidence type="ECO:0000256" key="6">
    <source>
        <dbReference type="ARBA" id="ARBA00023033"/>
    </source>
</evidence>